<sequence>MINKGIIRNISDKDIFVEAFTSESGEGHSCGSGSCDHCSQKGKTRLVRAENPENLSLRIGNTVEMEIPSSAALLAFFRILLLPPLLFALLYIPAAHLLKWTATNSIIAGAAGFSLAIVLILLLKNKTSVKETPRILRVL</sequence>
<proteinExistence type="predicted"/>
<evidence type="ECO:0000313" key="3">
    <source>
        <dbReference type="Proteomes" id="UP000587760"/>
    </source>
</evidence>
<dbReference type="EMBL" id="JACHGJ010000005">
    <property type="protein sequence ID" value="MBB6481208.1"/>
    <property type="molecule type" value="Genomic_DNA"/>
</dbReference>
<name>A0A841RF33_9SPIO</name>
<comment type="caution">
    <text evidence="2">The sequence shown here is derived from an EMBL/GenBank/DDBJ whole genome shotgun (WGS) entry which is preliminary data.</text>
</comment>
<keyword evidence="3" id="KW-1185">Reference proteome</keyword>
<accession>A0A841RF33</accession>
<protein>
    <submittedName>
        <fullName evidence="2">Positive regulator of sigma E activity</fullName>
    </submittedName>
</protein>
<organism evidence="2 3">
    <name type="scientific">Spirochaeta isovalerica</name>
    <dbReference type="NCBI Taxonomy" id="150"/>
    <lineage>
        <taxon>Bacteria</taxon>
        <taxon>Pseudomonadati</taxon>
        <taxon>Spirochaetota</taxon>
        <taxon>Spirochaetia</taxon>
        <taxon>Spirochaetales</taxon>
        <taxon>Spirochaetaceae</taxon>
        <taxon>Spirochaeta</taxon>
    </lineage>
</organism>
<feature type="transmembrane region" description="Helical" evidence="1">
    <location>
        <begin position="106"/>
        <end position="123"/>
    </location>
</feature>
<keyword evidence="1" id="KW-0812">Transmembrane</keyword>
<reference evidence="2 3" key="1">
    <citation type="submission" date="2020-08" db="EMBL/GenBank/DDBJ databases">
        <title>Genomic Encyclopedia of Type Strains, Phase IV (KMG-IV): sequencing the most valuable type-strain genomes for metagenomic binning, comparative biology and taxonomic classification.</title>
        <authorList>
            <person name="Goeker M."/>
        </authorList>
    </citation>
    <scope>NUCLEOTIDE SEQUENCE [LARGE SCALE GENOMIC DNA]</scope>
    <source>
        <strain evidence="2 3">DSM 2461</strain>
    </source>
</reference>
<evidence type="ECO:0000256" key="1">
    <source>
        <dbReference type="SAM" id="Phobius"/>
    </source>
</evidence>
<dbReference type="Pfam" id="PF04246">
    <property type="entry name" value="RseC_MucC"/>
    <property type="match status" value="1"/>
</dbReference>
<dbReference type="RefSeq" id="WP_184747448.1">
    <property type="nucleotide sequence ID" value="NZ_JACHGJ010000005.1"/>
</dbReference>
<feature type="transmembrane region" description="Helical" evidence="1">
    <location>
        <begin position="71"/>
        <end position="94"/>
    </location>
</feature>
<evidence type="ECO:0000313" key="2">
    <source>
        <dbReference type="EMBL" id="MBB6481208.1"/>
    </source>
</evidence>
<gene>
    <name evidence="2" type="ORF">HNR50_002881</name>
</gene>
<dbReference type="AlphaFoldDB" id="A0A841RF33"/>
<keyword evidence="1" id="KW-0472">Membrane</keyword>
<keyword evidence="1" id="KW-1133">Transmembrane helix</keyword>
<dbReference type="Proteomes" id="UP000587760">
    <property type="component" value="Unassembled WGS sequence"/>
</dbReference>